<keyword evidence="1 3" id="KW-0560">Oxidoreductase</keyword>
<proteinExistence type="predicted"/>
<dbReference type="EMBL" id="CP000386">
    <property type="protein sequence ID" value="ABG04777.1"/>
    <property type="molecule type" value="Genomic_DNA"/>
</dbReference>
<gene>
    <name evidence="3" type="ordered locus">Rxyl_1818</name>
</gene>
<sequence>MTASPASRPGHVAVVGAGMPGLATAWFLQERGVRVTVLERERVAAGSSWGNAGWLSPALTVPLPEPAVLRYGLRAALDPASPLYIPPRADLRLLRFLLGFARHCTARRWRVAMSAYAPVNRRALEAFDALADGGVAEPVREAEPFLACHVSTADQKALLEELRHVEAAGQEVEYEPLTGAEARELEPALSEAVVAAVRIRGQRFINPGRYLRALAEAVRDRGGDLREGVSVREVRDEGMRVAVEAASGEALRFDAVVLANGAWLNRLARRFGVRTIVQAGRGYSFSVPVEQMPSGPVYFPAQRVACTPLGDRLRVAGMMEFRAPEEPLDPRRIAAIVAAVRPLLRGAAFDDRADEWVGSRPCTPDGLPLIGPTASPRVFVAGGHGMWGIALGPLTGELLAEAIATGRTPAELTPFHPLR</sequence>
<evidence type="ECO:0000313" key="3">
    <source>
        <dbReference type="EMBL" id="ABG04777.1"/>
    </source>
</evidence>
<accession>Q1AV01</accession>
<dbReference type="SUPFAM" id="SSF54373">
    <property type="entry name" value="FAD-linked reductases, C-terminal domain"/>
    <property type="match status" value="1"/>
</dbReference>
<dbReference type="eggNOG" id="COG0665">
    <property type="taxonomic scope" value="Bacteria"/>
</dbReference>
<name>Q1AV01_RUBXD</name>
<dbReference type="KEGG" id="rxy:Rxyl_1818"/>
<dbReference type="GO" id="GO:0005737">
    <property type="term" value="C:cytoplasm"/>
    <property type="evidence" value="ECO:0007669"/>
    <property type="project" value="TreeGrafter"/>
</dbReference>
<dbReference type="AlphaFoldDB" id="Q1AV01"/>
<organism evidence="3 4">
    <name type="scientific">Rubrobacter xylanophilus (strain DSM 9941 / JCM 11954 / NBRC 16129 / PRD-1)</name>
    <dbReference type="NCBI Taxonomy" id="266117"/>
    <lineage>
        <taxon>Bacteria</taxon>
        <taxon>Bacillati</taxon>
        <taxon>Actinomycetota</taxon>
        <taxon>Rubrobacteria</taxon>
        <taxon>Rubrobacterales</taxon>
        <taxon>Rubrobacteraceae</taxon>
        <taxon>Rubrobacter</taxon>
    </lineage>
</organism>
<evidence type="ECO:0000313" key="4">
    <source>
        <dbReference type="Proteomes" id="UP000006637"/>
    </source>
</evidence>
<dbReference type="HOGENOM" id="CLU_007884_9_0_11"/>
<dbReference type="Proteomes" id="UP000006637">
    <property type="component" value="Chromosome"/>
</dbReference>
<dbReference type="PANTHER" id="PTHR13847">
    <property type="entry name" value="SARCOSINE DEHYDROGENASE-RELATED"/>
    <property type="match status" value="1"/>
</dbReference>
<dbReference type="EC" id="1.4.99.1" evidence="3"/>
<dbReference type="Pfam" id="PF01266">
    <property type="entry name" value="DAO"/>
    <property type="match status" value="1"/>
</dbReference>
<keyword evidence="4" id="KW-1185">Reference proteome</keyword>
<feature type="domain" description="FAD dependent oxidoreductase" evidence="2">
    <location>
        <begin position="11"/>
        <end position="401"/>
    </location>
</feature>
<dbReference type="Gene3D" id="3.30.9.10">
    <property type="entry name" value="D-Amino Acid Oxidase, subunit A, domain 2"/>
    <property type="match status" value="1"/>
</dbReference>
<dbReference type="Gene3D" id="3.50.50.60">
    <property type="entry name" value="FAD/NAD(P)-binding domain"/>
    <property type="match status" value="2"/>
</dbReference>
<evidence type="ECO:0000256" key="1">
    <source>
        <dbReference type="ARBA" id="ARBA00023002"/>
    </source>
</evidence>
<dbReference type="PANTHER" id="PTHR13847:SF289">
    <property type="entry name" value="GLYCINE OXIDASE"/>
    <property type="match status" value="1"/>
</dbReference>
<dbReference type="SUPFAM" id="SSF51905">
    <property type="entry name" value="FAD/NAD(P)-binding domain"/>
    <property type="match status" value="1"/>
</dbReference>
<dbReference type="RefSeq" id="WP_011564793.1">
    <property type="nucleotide sequence ID" value="NC_008148.1"/>
</dbReference>
<dbReference type="InterPro" id="IPR006076">
    <property type="entry name" value="FAD-dep_OxRdtase"/>
</dbReference>
<dbReference type="PhylomeDB" id="Q1AV01"/>
<dbReference type="STRING" id="266117.Rxyl_1818"/>
<evidence type="ECO:0000259" key="2">
    <source>
        <dbReference type="Pfam" id="PF01266"/>
    </source>
</evidence>
<dbReference type="InterPro" id="IPR036188">
    <property type="entry name" value="FAD/NAD-bd_sf"/>
</dbReference>
<protein>
    <submittedName>
        <fullName evidence="3">D-amino-acid dehydrogenase</fullName>
        <ecNumber evidence="3">1.4.99.1</ecNumber>
    </submittedName>
</protein>
<reference evidence="3 4" key="1">
    <citation type="submission" date="2006-06" db="EMBL/GenBank/DDBJ databases">
        <title>Complete sequence of Rubrobacter xylanophilus DSM 9941.</title>
        <authorList>
            <consortium name="US DOE Joint Genome Institute"/>
            <person name="Copeland A."/>
            <person name="Lucas S."/>
            <person name="Lapidus A."/>
            <person name="Barry K."/>
            <person name="Detter J.C."/>
            <person name="Glavina del Rio T."/>
            <person name="Hammon N."/>
            <person name="Israni S."/>
            <person name="Dalin E."/>
            <person name="Tice H."/>
            <person name="Pitluck S."/>
            <person name="Munk A.C."/>
            <person name="Brettin T."/>
            <person name="Bruce D."/>
            <person name="Han C."/>
            <person name="Tapia R."/>
            <person name="Gilna P."/>
            <person name="Schmutz J."/>
            <person name="Larimer F."/>
            <person name="Land M."/>
            <person name="Hauser L."/>
            <person name="Kyrpides N."/>
            <person name="Lykidis A."/>
            <person name="da Costa M.S."/>
            <person name="Rainey F.A."/>
            <person name="Empadinhas N."/>
            <person name="Jolivet E."/>
            <person name="Battista J.R."/>
            <person name="Richardson P."/>
        </authorList>
    </citation>
    <scope>NUCLEOTIDE SEQUENCE [LARGE SCALE GENOMIC DNA]</scope>
    <source>
        <strain evidence="4">DSM 9941 / NBRC 16129 / PRD-1</strain>
    </source>
</reference>
<dbReference type="GO" id="GO:0016491">
    <property type="term" value="F:oxidoreductase activity"/>
    <property type="evidence" value="ECO:0007669"/>
    <property type="project" value="UniProtKB-KW"/>
</dbReference>